<gene>
    <name evidence="1" type="ORF">O6B92_09635</name>
</gene>
<dbReference type="EMBL" id="JAPXGP010000027">
    <property type="protein sequence ID" value="MCZ6162581.1"/>
    <property type="molecule type" value="Genomic_DNA"/>
</dbReference>
<evidence type="ECO:0000313" key="2">
    <source>
        <dbReference type="Proteomes" id="UP001075461"/>
    </source>
</evidence>
<organism evidence="1 2">
    <name type="scientific">Campylobacter ureolyticus</name>
    <dbReference type="NCBI Taxonomy" id="827"/>
    <lineage>
        <taxon>Bacteria</taxon>
        <taxon>Pseudomonadati</taxon>
        <taxon>Campylobacterota</taxon>
        <taxon>Epsilonproteobacteria</taxon>
        <taxon>Campylobacterales</taxon>
        <taxon>Campylobacteraceae</taxon>
        <taxon>Campylobacter</taxon>
    </lineage>
</organism>
<proteinExistence type="predicted"/>
<evidence type="ECO:0000313" key="1">
    <source>
        <dbReference type="EMBL" id="MCZ6162581.1"/>
    </source>
</evidence>
<dbReference type="AlphaFoldDB" id="A0A9Q4PXE7"/>
<accession>A0A9Q4PXE7</accession>
<name>A0A9Q4PXE7_9BACT</name>
<sequence length="165" mass="19907">MFFTDFKDFNRYKKLSKYLNDNRKKSNLLLLAVKSDSEVKNSILSHNENSPKNEFFSQEYKYYDDFGFMAMKNKFKYKCIDSNLNEFNYFLILKEINLPKFIEYFITANSFEILDSNNTVLTRGVELGRLRYNIELNFSGLKIIKYYKSYQAKEMFYDVFDYFIG</sequence>
<dbReference type="Proteomes" id="UP001075461">
    <property type="component" value="Unassembled WGS sequence"/>
</dbReference>
<protein>
    <submittedName>
        <fullName evidence="1">Uncharacterized protein</fullName>
    </submittedName>
</protein>
<dbReference type="RefSeq" id="WP_269480789.1">
    <property type="nucleotide sequence ID" value="NZ_JAPXGH010000045.1"/>
</dbReference>
<reference evidence="1" key="1">
    <citation type="submission" date="2022-12" db="EMBL/GenBank/DDBJ databases">
        <title>Species Delineation and Comparative Genomics within the Campylobacter ureolyticus Complex.</title>
        <authorList>
            <person name="Maki J."/>
            <person name="Howard M."/>
            <person name="Connelly S."/>
            <person name="Hardy D.J."/>
            <person name="Cameron A."/>
        </authorList>
    </citation>
    <scope>NUCLEOTIDE SEQUENCE</scope>
    <source>
        <strain evidence="1">URMC_786</strain>
    </source>
</reference>
<comment type="caution">
    <text evidence="1">The sequence shown here is derived from an EMBL/GenBank/DDBJ whole genome shotgun (WGS) entry which is preliminary data.</text>
</comment>